<evidence type="ECO:0000313" key="3">
    <source>
        <dbReference type="Proteomes" id="UP001241092"/>
    </source>
</evidence>
<dbReference type="PANTHER" id="PTHR48079:SF6">
    <property type="entry name" value="NAD(P)-BINDING DOMAIN-CONTAINING PROTEIN-RELATED"/>
    <property type="match status" value="1"/>
</dbReference>
<dbReference type="PANTHER" id="PTHR48079">
    <property type="entry name" value="PROTEIN YEEZ"/>
    <property type="match status" value="1"/>
</dbReference>
<dbReference type="SUPFAM" id="SSF51735">
    <property type="entry name" value="NAD(P)-binding Rossmann-fold domains"/>
    <property type="match status" value="1"/>
</dbReference>
<dbReference type="EMBL" id="AP027452">
    <property type="protein sequence ID" value="BDY29803.1"/>
    <property type="molecule type" value="Genomic_DNA"/>
</dbReference>
<dbReference type="RefSeq" id="WP_276822009.1">
    <property type="nucleotide sequence ID" value="NZ_AP027452.1"/>
</dbReference>
<dbReference type="CDD" id="cd05262">
    <property type="entry name" value="SDR_a7"/>
    <property type="match status" value="1"/>
</dbReference>
<feature type="domain" description="NAD-dependent epimerase/dehydratase" evidence="1">
    <location>
        <begin position="3"/>
        <end position="211"/>
    </location>
</feature>
<proteinExistence type="predicted"/>
<dbReference type="Pfam" id="PF01370">
    <property type="entry name" value="Epimerase"/>
    <property type="match status" value="1"/>
</dbReference>
<gene>
    <name evidence="2" type="ORF">hbim_03743</name>
</gene>
<dbReference type="InterPro" id="IPR051783">
    <property type="entry name" value="NAD(P)-dependent_oxidoreduct"/>
</dbReference>
<organism evidence="2 3">
    <name type="scientific">Mycolicibacterium mageritense</name>
    <name type="common">Mycobacterium mageritense</name>
    <dbReference type="NCBI Taxonomy" id="53462"/>
    <lineage>
        <taxon>Bacteria</taxon>
        <taxon>Bacillati</taxon>
        <taxon>Actinomycetota</taxon>
        <taxon>Actinomycetes</taxon>
        <taxon>Mycobacteriales</taxon>
        <taxon>Mycobacteriaceae</taxon>
        <taxon>Mycolicibacterium</taxon>
    </lineage>
</organism>
<dbReference type="Gene3D" id="3.40.50.720">
    <property type="entry name" value="NAD(P)-binding Rossmann-like Domain"/>
    <property type="match status" value="1"/>
</dbReference>
<accession>A0AAI8XPF6</accession>
<reference evidence="2" key="1">
    <citation type="submission" date="2023-03" db="EMBL/GenBank/DDBJ databases">
        <title>Draft genome sequence of a Mycolicibacterium mageritense strain H4_3_1 isolated from a hybrid biological-inorganic system reactor.</title>
        <authorList>
            <person name="Feng X."/>
            <person name="Kazama D."/>
            <person name="Sato K."/>
            <person name="Kobayashi H."/>
        </authorList>
    </citation>
    <scope>NUCLEOTIDE SEQUENCE</scope>
    <source>
        <strain evidence="2">H4_3_1</strain>
    </source>
</reference>
<dbReference type="InterPro" id="IPR001509">
    <property type="entry name" value="Epimerase_deHydtase"/>
</dbReference>
<name>A0AAI8XPF6_MYCME</name>
<dbReference type="GO" id="GO:0004029">
    <property type="term" value="F:aldehyde dehydrogenase (NAD+) activity"/>
    <property type="evidence" value="ECO:0007669"/>
    <property type="project" value="TreeGrafter"/>
</dbReference>
<evidence type="ECO:0000259" key="1">
    <source>
        <dbReference type="Pfam" id="PF01370"/>
    </source>
</evidence>
<dbReference type="Proteomes" id="UP001241092">
    <property type="component" value="Chromosome"/>
</dbReference>
<dbReference type="InterPro" id="IPR036291">
    <property type="entry name" value="NAD(P)-bd_dom_sf"/>
</dbReference>
<sequence>MKVFVTGASGFVGTAVVHDLVAHGHDVVGLARSDASAAAITAAGARVHRGDLNDLDSLRAGAAAADGVAHLAFHHDFDEFADAGDLDRRAIAALGETLAGSDRPLVVTSGMAGHTPGRPITETDAAQPGLPRVSEQAALAFADRGVRVGIVRLSPTTHGVGDHGFVPRLIQIAREKGVSAYPGDGTNRWPAVHRLDAAPLFRLALEKATSGTILHAVAEEGIPSKEIAEAIGRGLGLPVTSVPAEQALDHFGWIGGFFALDLPGSSELTRERFDWKPAEVGLIEDLEQGHYFA</sequence>
<protein>
    <recommendedName>
        <fullName evidence="1">NAD-dependent epimerase/dehydratase domain-containing protein</fullName>
    </recommendedName>
</protein>
<evidence type="ECO:0000313" key="2">
    <source>
        <dbReference type="EMBL" id="BDY29803.1"/>
    </source>
</evidence>
<dbReference type="AlphaFoldDB" id="A0AAI8XPF6"/>
<dbReference type="GO" id="GO:0005737">
    <property type="term" value="C:cytoplasm"/>
    <property type="evidence" value="ECO:0007669"/>
    <property type="project" value="TreeGrafter"/>
</dbReference>